<dbReference type="PANTHER" id="PTHR48475:SF1">
    <property type="entry name" value="RNASE H TYPE-1 DOMAIN-CONTAINING PROTEIN"/>
    <property type="match status" value="1"/>
</dbReference>
<dbReference type="Pfam" id="PF00665">
    <property type="entry name" value="rve"/>
    <property type="match status" value="1"/>
</dbReference>
<dbReference type="GO" id="GO:0004523">
    <property type="term" value="F:RNA-DNA hybrid ribonuclease activity"/>
    <property type="evidence" value="ECO:0007669"/>
    <property type="project" value="InterPro"/>
</dbReference>
<dbReference type="Gene3D" id="3.30.420.10">
    <property type="entry name" value="Ribonuclease H-like superfamily/Ribonuclease H"/>
    <property type="match status" value="2"/>
</dbReference>
<dbReference type="Pfam" id="PF13456">
    <property type="entry name" value="RVT_3"/>
    <property type="match status" value="1"/>
</dbReference>
<dbReference type="InterPro" id="IPR002156">
    <property type="entry name" value="RNaseH_domain"/>
</dbReference>
<dbReference type="EMBL" id="JAJFAZ020000002">
    <property type="protein sequence ID" value="KAI5342354.1"/>
    <property type="molecule type" value="Genomic_DNA"/>
</dbReference>
<feature type="domain" description="Integrase catalytic" evidence="2">
    <location>
        <begin position="563"/>
        <end position="723"/>
    </location>
</feature>
<dbReference type="InterPro" id="IPR036397">
    <property type="entry name" value="RNaseH_sf"/>
</dbReference>
<dbReference type="PROSITE" id="PS50994">
    <property type="entry name" value="INTEGRASE"/>
    <property type="match status" value="1"/>
</dbReference>
<dbReference type="GO" id="GO:0015074">
    <property type="term" value="P:DNA integration"/>
    <property type="evidence" value="ECO:0007669"/>
    <property type="project" value="InterPro"/>
</dbReference>
<comment type="caution">
    <text evidence="3">The sequence shown here is derived from an EMBL/GenBank/DDBJ whole genome shotgun (WGS) entry which is preliminary data.</text>
</comment>
<organism evidence="3 4">
    <name type="scientific">Prunus dulcis</name>
    <name type="common">Almond</name>
    <name type="synonym">Amygdalus dulcis</name>
    <dbReference type="NCBI Taxonomy" id="3755"/>
    <lineage>
        <taxon>Eukaryota</taxon>
        <taxon>Viridiplantae</taxon>
        <taxon>Streptophyta</taxon>
        <taxon>Embryophyta</taxon>
        <taxon>Tracheophyta</taxon>
        <taxon>Spermatophyta</taxon>
        <taxon>Magnoliopsida</taxon>
        <taxon>eudicotyledons</taxon>
        <taxon>Gunneridae</taxon>
        <taxon>Pentapetalae</taxon>
        <taxon>rosids</taxon>
        <taxon>fabids</taxon>
        <taxon>Rosales</taxon>
        <taxon>Rosaceae</taxon>
        <taxon>Amygdaloideae</taxon>
        <taxon>Amygdaleae</taxon>
        <taxon>Prunus</taxon>
    </lineage>
</organism>
<dbReference type="SUPFAM" id="SSF56672">
    <property type="entry name" value="DNA/RNA polymerases"/>
    <property type="match status" value="1"/>
</dbReference>
<accession>A0AAD4ZE02</accession>
<dbReference type="SUPFAM" id="SSF53098">
    <property type="entry name" value="Ribonuclease H-like"/>
    <property type="match status" value="2"/>
</dbReference>
<dbReference type="PANTHER" id="PTHR48475">
    <property type="entry name" value="RIBONUCLEASE H"/>
    <property type="match status" value="1"/>
</dbReference>
<evidence type="ECO:0000259" key="1">
    <source>
        <dbReference type="PROSITE" id="PS50879"/>
    </source>
</evidence>
<dbReference type="PROSITE" id="PS50879">
    <property type="entry name" value="RNASE_H_1"/>
    <property type="match status" value="1"/>
</dbReference>
<gene>
    <name evidence="3" type="ORF">L3X38_010229</name>
</gene>
<name>A0AAD4ZE02_PRUDU</name>
<evidence type="ECO:0000259" key="2">
    <source>
        <dbReference type="PROSITE" id="PS50994"/>
    </source>
</evidence>
<dbReference type="InterPro" id="IPR043502">
    <property type="entry name" value="DNA/RNA_pol_sf"/>
</dbReference>
<protein>
    <submittedName>
        <fullName evidence="3">Uncharacterized protein</fullName>
    </submittedName>
</protein>
<dbReference type="AlphaFoldDB" id="A0AAD4ZE02"/>
<dbReference type="CDD" id="cd09274">
    <property type="entry name" value="RNase_HI_RT_Ty3"/>
    <property type="match status" value="1"/>
</dbReference>
<dbReference type="InterPro" id="IPR041577">
    <property type="entry name" value="RT_RNaseH_2"/>
</dbReference>
<evidence type="ECO:0000313" key="3">
    <source>
        <dbReference type="EMBL" id="KAI5342354.1"/>
    </source>
</evidence>
<dbReference type="InterPro" id="IPR012337">
    <property type="entry name" value="RNaseH-like_sf"/>
</dbReference>
<dbReference type="Pfam" id="PF17919">
    <property type="entry name" value="RT_RNaseH_2"/>
    <property type="match status" value="1"/>
</dbReference>
<evidence type="ECO:0000313" key="4">
    <source>
        <dbReference type="Proteomes" id="UP001054821"/>
    </source>
</evidence>
<sequence length="858" mass="97647">MPGLDRQLVEHKLPIKDGYLPVKQARRRMSMDTELKVKEEIERLLKAGFIRPAIYADWLANIVPVLKRKTGDMLIDGAAHNQMLSFMDGNAGYNEIMMAEQDIHKTAFMCPGHIGKIQPFSSLLKLKQEQTFKWEEQHQQAFQEIKDYLSNPPVLSPPKRGRPLKLYVSALELSIGSLLVQDNKEGKEQTVYYLSRTLTEVERRYSAIERLCLALYFTAVKLRHYMLPHTIYIIAKTDLIKYMLTRPMLRGRIGKWTLALTEFTLRYVPQKAVKGQAVADFLADHPGEEIENMDSLDIANANLLTRAHVCLNNPIYSIHLTPWKLYFDGSKTDKASGAGVVLEEPLGIRHCYSFQLDFQCTNNRAEYEALIIGLEMLVELGVQSVEILGDSMLVLKQIAGEYKCLNPSLAVYLVAARNLLTEFREATWEHIPREENFAANELAQVATGIQMPEDCVQRIIKIGRKSLPSVLTRGMEIEVNSALITKDDWRDPIMTYLQYPILPSEKRVRIMATNYLMWNEDLVRKSKDEVLLRIASITPKDVRPVKDTAPIQQALSVPMNPVVKPWPFRGWAMDLIGKIYPASSQQHCFIIVATDYFTKWVEAKPIKTTTSQEIITFIEEQIIQRFGIPESITTDRGSSFISRDMLDMAEAFKFKLLQSTPYYAQANGQAESSNKVIINIIRKMLEKNPKQWHEKLSETLWAYRTSKREATGMTPYALTYGHDAILPMEIAVQSLRVAHQHGLTGEDYSQAIIYRSAMGPEPKNLSHIQQGWRHRTYTEVECVTGRIPETQSSSKQVFISVDRLLGQKDGIIDPSSPPVAPISREESVNPVCPFDWAVPHLAGWEGPAQILANPRMRS</sequence>
<dbReference type="Proteomes" id="UP001054821">
    <property type="component" value="Chromosome 2"/>
</dbReference>
<dbReference type="CDD" id="cd09279">
    <property type="entry name" value="RNase_HI_like"/>
    <property type="match status" value="1"/>
</dbReference>
<proteinExistence type="predicted"/>
<feature type="domain" description="RNase H type-1" evidence="1">
    <location>
        <begin position="319"/>
        <end position="452"/>
    </location>
</feature>
<dbReference type="Gene3D" id="3.10.20.370">
    <property type="match status" value="1"/>
</dbReference>
<dbReference type="Gene3D" id="3.10.10.10">
    <property type="entry name" value="HIV Type 1 Reverse Transcriptase, subunit A, domain 1"/>
    <property type="match status" value="1"/>
</dbReference>
<keyword evidence="4" id="KW-1185">Reference proteome</keyword>
<dbReference type="InterPro" id="IPR001584">
    <property type="entry name" value="Integrase_cat-core"/>
</dbReference>
<reference evidence="3 4" key="1">
    <citation type="journal article" date="2022" name="G3 (Bethesda)">
        <title>Whole-genome sequence and methylome profiling of the almond [Prunus dulcis (Mill.) D.A. Webb] cultivar 'Nonpareil'.</title>
        <authorList>
            <person name="D'Amico-Willman K.M."/>
            <person name="Ouma W.Z."/>
            <person name="Meulia T."/>
            <person name="Sideli G.M."/>
            <person name="Gradziel T.M."/>
            <person name="Fresnedo-Ramirez J."/>
        </authorList>
    </citation>
    <scope>NUCLEOTIDE SEQUENCE [LARGE SCALE GENOMIC DNA]</scope>
    <source>
        <strain evidence="3">Clone GOH B32 T37-40</strain>
    </source>
</reference>
<dbReference type="GO" id="GO:0003676">
    <property type="term" value="F:nucleic acid binding"/>
    <property type="evidence" value="ECO:0007669"/>
    <property type="project" value="InterPro"/>
</dbReference>